<comment type="caution">
    <text evidence="1">The sequence shown here is derived from an EMBL/GenBank/DDBJ whole genome shotgun (WGS) entry which is preliminary data.</text>
</comment>
<dbReference type="Gene3D" id="3.30.450.180">
    <property type="match status" value="1"/>
</dbReference>
<dbReference type="Pfam" id="PF17765">
    <property type="entry name" value="MLTR_LBD"/>
    <property type="match status" value="1"/>
</dbReference>
<dbReference type="InterPro" id="IPR010982">
    <property type="entry name" value="Lambda_DNA-bd_dom_sf"/>
</dbReference>
<organism evidence="1 2">
    <name type="scientific">Agrobacterium vitis</name>
    <name type="common">Rhizobium vitis</name>
    <dbReference type="NCBI Taxonomy" id="373"/>
    <lineage>
        <taxon>Bacteria</taxon>
        <taxon>Pseudomonadati</taxon>
        <taxon>Pseudomonadota</taxon>
        <taxon>Alphaproteobacteria</taxon>
        <taxon>Hyphomicrobiales</taxon>
        <taxon>Rhizobiaceae</taxon>
        <taxon>Rhizobium/Agrobacterium group</taxon>
        <taxon>Agrobacterium</taxon>
    </lineage>
</organism>
<dbReference type="PANTHER" id="PTHR35010:SF2">
    <property type="entry name" value="BLL4672 PROTEIN"/>
    <property type="match status" value="1"/>
</dbReference>
<dbReference type="GO" id="GO:0003677">
    <property type="term" value="F:DNA binding"/>
    <property type="evidence" value="ECO:0007669"/>
    <property type="project" value="InterPro"/>
</dbReference>
<protein>
    <submittedName>
        <fullName evidence="1">XRE family transcriptional regulator</fullName>
    </submittedName>
</protein>
<accession>A0A368NEA7</accession>
<evidence type="ECO:0000313" key="1">
    <source>
        <dbReference type="EMBL" id="KAA3526193.1"/>
    </source>
</evidence>
<proteinExistence type="predicted"/>
<name>A0A368NEA7_AGRVI</name>
<dbReference type="CDD" id="cd00093">
    <property type="entry name" value="HTH_XRE"/>
    <property type="match status" value="1"/>
</dbReference>
<dbReference type="SMART" id="SM00530">
    <property type="entry name" value="HTH_XRE"/>
    <property type="match status" value="1"/>
</dbReference>
<dbReference type="Proteomes" id="UP000436911">
    <property type="component" value="Unassembled WGS sequence"/>
</dbReference>
<dbReference type="Gene3D" id="1.10.260.40">
    <property type="entry name" value="lambda repressor-like DNA-binding domains"/>
    <property type="match status" value="1"/>
</dbReference>
<gene>
    <name evidence="1" type="ORF">DXT89_16625</name>
</gene>
<reference evidence="1 2" key="1">
    <citation type="submission" date="2018-08" db="EMBL/GenBank/DDBJ databases">
        <title>Genome sequencing of Agrobacterium vitis strain ICMP 10754.</title>
        <authorList>
            <person name="Visnovsky S.B."/>
            <person name="Pitman A.R."/>
        </authorList>
    </citation>
    <scope>NUCLEOTIDE SEQUENCE [LARGE SCALE GENOMIC DNA]</scope>
    <source>
        <strain evidence="1 2">ICMP 10754</strain>
    </source>
</reference>
<dbReference type="InterPro" id="IPR001387">
    <property type="entry name" value="Cro/C1-type_HTH"/>
</dbReference>
<dbReference type="SUPFAM" id="SSF47413">
    <property type="entry name" value="lambda repressor-like DNA-binding domains"/>
    <property type="match status" value="1"/>
</dbReference>
<dbReference type="OrthoDB" id="5346389at2"/>
<evidence type="ECO:0000313" key="2">
    <source>
        <dbReference type="Proteomes" id="UP000436911"/>
    </source>
</evidence>
<dbReference type="Pfam" id="PF13560">
    <property type="entry name" value="HTH_31"/>
    <property type="match status" value="1"/>
</dbReference>
<dbReference type="EMBL" id="QUSG01000008">
    <property type="protein sequence ID" value="KAA3526193.1"/>
    <property type="molecule type" value="Genomic_DNA"/>
</dbReference>
<dbReference type="InterPro" id="IPR041413">
    <property type="entry name" value="MLTR_LBD"/>
</dbReference>
<sequence length="282" mass="32417">MSLGVNSMTPTICCYKRSSYPVINAAMLDVEQRRLLGEFVRTHREKLVPDRIGRRRTPGLRREELAERAGISATWCAWIEQGRQVQASPQALARLARALELTRAERAYLFELAARRDPDEEDGDAIDDVPASLVTAVSMVQHPAYALDRNWNACCFNSAAASLFPDWLGDNSKDKNLLRYVFLHPGAREIIIDWETRALRLLAEFRADYSHSLRDSTVRSLIEQLQRDSPLFAQGWREQTVLDREGGERELLSPDRGRLRFRQFNYRPCDRPDCKLVFLIPQ</sequence>
<dbReference type="AlphaFoldDB" id="A0A368NEA7"/>
<dbReference type="PANTHER" id="PTHR35010">
    <property type="entry name" value="BLL4672 PROTEIN-RELATED"/>
    <property type="match status" value="1"/>
</dbReference>